<dbReference type="Gene3D" id="3.90.1720.10">
    <property type="entry name" value="endopeptidase domain like (from Nostoc punctiforme)"/>
    <property type="match status" value="1"/>
</dbReference>
<evidence type="ECO:0000256" key="3">
    <source>
        <dbReference type="ARBA" id="ARBA00022801"/>
    </source>
</evidence>
<keyword evidence="7" id="KW-1185">Reference proteome</keyword>
<dbReference type="RefSeq" id="WP_125230578.1">
    <property type="nucleotide sequence ID" value="NZ_RWJI01000001.1"/>
</dbReference>
<dbReference type="Proteomes" id="UP000268553">
    <property type="component" value="Unassembled WGS sequence"/>
</dbReference>
<dbReference type="InterPro" id="IPR000064">
    <property type="entry name" value="NLP_P60_dom"/>
</dbReference>
<dbReference type="PANTHER" id="PTHR47053:SF1">
    <property type="entry name" value="MUREIN DD-ENDOPEPTIDASE MEPH-RELATED"/>
    <property type="match status" value="1"/>
</dbReference>
<keyword evidence="3 6" id="KW-0378">Hydrolase</keyword>
<evidence type="ECO:0000259" key="5">
    <source>
        <dbReference type="PROSITE" id="PS51935"/>
    </source>
</evidence>
<protein>
    <submittedName>
        <fullName evidence="6">Glycoside hydrolase</fullName>
    </submittedName>
</protein>
<evidence type="ECO:0000256" key="2">
    <source>
        <dbReference type="ARBA" id="ARBA00022670"/>
    </source>
</evidence>
<feature type="domain" description="NlpC/P60" evidence="5">
    <location>
        <begin position="174"/>
        <end position="295"/>
    </location>
</feature>
<name>A0A426RUD5_9SPHN</name>
<dbReference type="SUPFAM" id="SSF54001">
    <property type="entry name" value="Cysteine proteinases"/>
    <property type="match status" value="1"/>
</dbReference>
<dbReference type="InterPro" id="IPR041382">
    <property type="entry name" value="SH3_16"/>
</dbReference>
<dbReference type="PANTHER" id="PTHR47053">
    <property type="entry name" value="MUREIN DD-ENDOPEPTIDASE MEPH-RELATED"/>
    <property type="match status" value="1"/>
</dbReference>
<evidence type="ECO:0000313" key="7">
    <source>
        <dbReference type="Proteomes" id="UP000268553"/>
    </source>
</evidence>
<evidence type="ECO:0000256" key="1">
    <source>
        <dbReference type="ARBA" id="ARBA00007074"/>
    </source>
</evidence>
<dbReference type="EMBL" id="RWJI01000001">
    <property type="protein sequence ID" value="RRQ52564.1"/>
    <property type="molecule type" value="Genomic_DNA"/>
</dbReference>
<dbReference type="GO" id="GO:0006508">
    <property type="term" value="P:proteolysis"/>
    <property type="evidence" value="ECO:0007669"/>
    <property type="project" value="UniProtKB-KW"/>
</dbReference>
<dbReference type="Pfam" id="PF18348">
    <property type="entry name" value="SH3_16"/>
    <property type="match status" value="1"/>
</dbReference>
<organism evidence="6 7">
    <name type="scientific">Sphingorhabdus wooponensis</name>
    <dbReference type="NCBI Taxonomy" id="940136"/>
    <lineage>
        <taxon>Bacteria</taxon>
        <taxon>Pseudomonadati</taxon>
        <taxon>Pseudomonadota</taxon>
        <taxon>Alphaproteobacteria</taxon>
        <taxon>Sphingomonadales</taxon>
        <taxon>Sphingomonadaceae</taxon>
        <taxon>Sphingorhabdus</taxon>
    </lineage>
</organism>
<comment type="caution">
    <text evidence="6">The sequence shown here is derived from an EMBL/GenBank/DDBJ whole genome shotgun (WGS) entry which is preliminary data.</text>
</comment>
<dbReference type="InterPro" id="IPR051202">
    <property type="entry name" value="Peptidase_C40"/>
</dbReference>
<keyword evidence="2" id="KW-0645">Protease</keyword>
<reference evidence="6 7" key="1">
    <citation type="submission" date="2018-12" db="EMBL/GenBank/DDBJ databases">
        <authorList>
            <person name="Kim S.-J."/>
            <person name="Jung G.-Y."/>
        </authorList>
    </citation>
    <scope>NUCLEOTIDE SEQUENCE [LARGE SCALE GENOMIC DNA]</scope>
    <source>
        <strain evidence="6 7">03SU3-P</strain>
    </source>
</reference>
<dbReference type="GO" id="GO:0008234">
    <property type="term" value="F:cysteine-type peptidase activity"/>
    <property type="evidence" value="ECO:0007669"/>
    <property type="project" value="UniProtKB-KW"/>
</dbReference>
<comment type="similarity">
    <text evidence="1">Belongs to the peptidase C40 family.</text>
</comment>
<proteinExistence type="inferred from homology"/>
<dbReference type="AlphaFoldDB" id="A0A426RUD5"/>
<dbReference type="InterPro" id="IPR038765">
    <property type="entry name" value="Papain-like_cys_pep_sf"/>
</dbReference>
<sequence>MGINKPIGRPIHKLTGHSLVGDKRTTPIRGDLADISLAGKLFAPHYAVPMLRTGIAPVTEIHAEAHATSMPVSALMHGEEFAVLDVAGEWAWGYCLHDNYLGYLRFAELGDDFAATHIVSAPATLLVATPSTKAPVLARYPMGARLLCGDLSACGKYLACENGFVPVAHLSEVGHVDASPADLAEQLIGTPYSWGGRSGDALDCSGLVQLAFGLKGIMAPRDADMQMADFGAELPEGATLERGDLVFFPGHVGIMADAENIIHANGAAMAVSVEPLADAAARFAEHEVAILARKRIAL</sequence>
<evidence type="ECO:0000313" key="6">
    <source>
        <dbReference type="EMBL" id="RRQ52564.1"/>
    </source>
</evidence>
<dbReference type="PROSITE" id="PS51935">
    <property type="entry name" value="NLPC_P60"/>
    <property type="match status" value="1"/>
</dbReference>
<keyword evidence="4" id="KW-0788">Thiol protease</keyword>
<dbReference type="Pfam" id="PF00877">
    <property type="entry name" value="NLPC_P60"/>
    <property type="match status" value="1"/>
</dbReference>
<dbReference type="OrthoDB" id="9813368at2"/>
<evidence type="ECO:0000256" key="4">
    <source>
        <dbReference type="ARBA" id="ARBA00022807"/>
    </source>
</evidence>
<accession>A0A426RUD5</accession>
<gene>
    <name evidence="6" type="ORF">D7D48_06935</name>
</gene>